<gene>
    <name evidence="1" type="ORF">EMK97_16225</name>
</gene>
<dbReference type="EMBL" id="CP034759">
    <property type="protein sequence ID" value="QBG37164.1"/>
    <property type="molecule type" value="Genomic_DNA"/>
</dbReference>
<reference evidence="1 2" key="1">
    <citation type="submission" date="2018-12" db="EMBL/GenBank/DDBJ databases">
        <title>Complete genome of Litorilituus sediminis.</title>
        <authorList>
            <person name="Liu A."/>
            <person name="Rong J."/>
        </authorList>
    </citation>
    <scope>NUCLEOTIDE SEQUENCE [LARGE SCALE GENOMIC DNA]</scope>
    <source>
        <strain evidence="1 2">JCM 17549</strain>
    </source>
</reference>
<evidence type="ECO:0000313" key="1">
    <source>
        <dbReference type="EMBL" id="QBG37164.1"/>
    </source>
</evidence>
<sequence>MAWFEKFIQTTWQGHGELWLDEAGNDAIHYPCSLSFDGNHLHYCWQYKGEEKKGSFILEAEHLLWSDSWHQATQVKCQLDQDAWGLFSAFYAYSVPDNPDWGWRLFLSQRPSGELVLQMSNVTPWGEEGRAVRMVFQLVE</sequence>
<evidence type="ECO:0008006" key="3">
    <source>
        <dbReference type="Google" id="ProtNLM"/>
    </source>
</evidence>
<proteinExistence type="predicted"/>
<organism evidence="1 2">
    <name type="scientific">Litorilituus sediminis</name>
    <dbReference type="NCBI Taxonomy" id="718192"/>
    <lineage>
        <taxon>Bacteria</taxon>
        <taxon>Pseudomonadati</taxon>
        <taxon>Pseudomonadota</taxon>
        <taxon>Gammaproteobacteria</taxon>
        <taxon>Alteromonadales</taxon>
        <taxon>Colwelliaceae</taxon>
        <taxon>Litorilituus</taxon>
    </lineage>
</organism>
<protein>
    <recommendedName>
        <fullName evidence="3">DUF1579 domain-containing protein</fullName>
    </recommendedName>
</protein>
<dbReference type="OrthoDB" id="277821at2"/>
<dbReference type="AlphaFoldDB" id="A0A4P6P6P0"/>
<dbReference type="RefSeq" id="WP_130603832.1">
    <property type="nucleotide sequence ID" value="NZ_CP034759.1"/>
</dbReference>
<keyword evidence="2" id="KW-1185">Reference proteome</keyword>
<dbReference type="KEGG" id="lsd:EMK97_16225"/>
<evidence type="ECO:0000313" key="2">
    <source>
        <dbReference type="Proteomes" id="UP000290244"/>
    </source>
</evidence>
<accession>A0A4P6P6P0</accession>
<name>A0A4P6P6P0_9GAMM</name>
<dbReference type="Proteomes" id="UP000290244">
    <property type="component" value="Chromosome"/>
</dbReference>